<dbReference type="Proteomes" id="UP001330434">
    <property type="component" value="Chromosome"/>
</dbReference>
<keyword evidence="2" id="KW-0436">Ligase</keyword>
<protein>
    <submittedName>
        <fullName evidence="10">Acetyl-CoA carboxylase biotin carboxylase subunit</fullName>
    </submittedName>
</protein>
<dbReference type="InterPro" id="IPR011761">
    <property type="entry name" value="ATP-grasp"/>
</dbReference>
<dbReference type="PROSITE" id="PS00867">
    <property type="entry name" value="CPSASE_2"/>
    <property type="match status" value="1"/>
</dbReference>
<gene>
    <name evidence="10" type="ORF">Bealeia1_01087</name>
</gene>
<evidence type="ECO:0000256" key="2">
    <source>
        <dbReference type="ARBA" id="ARBA00022598"/>
    </source>
</evidence>
<dbReference type="InterPro" id="IPR011054">
    <property type="entry name" value="Rudment_hybrid_motif"/>
</dbReference>
<dbReference type="SUPFAM" id="SSF56059">
    <property type="entry name" value="Glutathione synthetase ATP-binding domain-like"/>
    <property type="match status" value="1"/>
</dbReference>
<dbReference type="PROSITE" id="PS50968">
    <property type="entry name" value="BIOTINYL_LIPOYL"/>
    <property type="match status" value="1"/>
</dbReference>
<evidence type="ECO:0000256" key="3">
    <source>
        <dbReference type="ARBA" id="ARBA00022741"/>
    </source>
</evidence>
<feature type="domain" description="Biotin carboxylation" evidence="9">
    <location>
        <begin position="5"/>
        <end position="448"/>
    </location>
</feature>
<name>A0ABZ2C5F6_9PROT</name>
<keyword evidence="4 6" id="KW-0067">ATP-binding</keyword>
<dbReference type="PROSITE" id="PS50979">
    <property type="entry name" value="BC"/>
    <property type="match status" value="1"/>
</dbReference>
<dbReference type="PANTHER" id="PTHR18866">
    <property type="entry name" value="CARBOXYLASE:PYRUVATE/ACETYL-COA/PROPIONYL-COA CARBOXYLASE"/>
    <property type="match status" value="1"/>
</dbReference>
<dbReference type="Pfam" id="PF00364">
    <property type="entry name" value="Biotin_lipoyl"/>
    <property type="match status" value="1"/>
</dbReference>
<dbReference type="EMBL" id="CP133270">
    <property type="protein sequence ID" value="WVX66898.1"/>
    <property type="molecule type" value="Genomic_DNA"/>
</dbReference>
<dbReference type="InterPro" id="IPR011053">
    <property type="entry name" value="Single_hybrid_motif"/>
</dbReference>
<keyword evidence="5" id="KW-0092">Biotin</keyword>
<dbReference type="InterPro" id="IPR005481">
    <property type="entry name" value="BC-like_N"/>
</dbReference>
<evidence type="ECO:0000256" key="1">
    <source>
        <dbReference type="ARBA" id="ARBA00001953"/>
    </source>
</evidence>
<evidence type="ECO:0000313" key="11">
    <source>
        <dbReference type="Proteomes" id="UP001330434"/>
    </source>
</evidence>
<dbReference type="RefSeq" id="WP_331255716.1">
    <property type="nucleotide sequence ID" value="NZ_CP133270.1"/>
</dbReference>
<comment type="cofactor">
    <cofactor evidence="1">
        <name>biotin</name>
        <dbReference type="ChEBI" id="CHEBI:57586"/>
    </cofactor>
</comment>
<organism evidence="10 11">
    <name type="scientific">Candidatus Bealeia paramacronuclearis</name>
    <dbReference type="NCBI Taxonomy" id="1921001"/>
    <lineage>
        <taxon>Bacteria</taxon>
        <taxon>Pseudomonadati</taxon>
        <taxon>Pseudomonadota</taxon>
        <taxon>Alphaproteobacteria</taxon>
        <taxon>Holosporales</taxon>
        <taxon>Holosporaceae</taxon>
        <taxon>Candidatus Bealeia</taxon>
    </lineage>
</organism>
<dbReference type="Pfam" id="PF02785">
    <property type="entry name" value="Biotin_carb_C"/>
    <property type="match status" value="1"/>
</dbReference>
<dbReference type="PROSITE" id="PS50975">
    <property type="entry name" value="ATP_GRASP"/>
    <property type="match status" value="1"/>
</dbReference>
<dbReference type="CDD" id="cd06850">
    <property type="entry name" value="biotinyl_domain"/>
    <property type="match status" value="1"/>
</dbReference>
<evidence type="ECO:0000259" key="9">
    <source>
        <dbReference type="PROSITE" id="PS50979"/>
    </source>
</evidence>
<evidence type="ECO:0000256" key="5">
    <source>
        <dbReference type="ARBA" id="ARBA00023267"/>
    </source>
</evidence>
<dbReference type="InterPro" id="IPR000089">
    <property type="entry name" value="Biotin_lipoyl"/>
</dbReference>
<dbReference type="SMART" id="SM00878">
    <property type="entry name" value="Biotin_carb_C"/>
    <property type="match status" value="1"/>
</dbReference>
<keyword evidence="11" id="KW-1185">Reference proteome</keyword>
<dbReference type="Pfam" id="PF02786">
    <property type="entry name" value="CPSase_L_D2"/>
    <property type="match status" value="1"/>
</dbReference>
<dbReference type="PANTHER" id="PTHR18866:SF33">
    <property type="entry name" value="METHYLCROTONOYL-COA CARBOXYLASE SUBUNIT ALPHA, MITOCHONDRIAL-RELATED"/>
    <property type="match status" value="1"/>
</dbReference>
<dbReference type="PROSITE" id="PS00866">
    <property type="entry name" value="CPSASE_1"/>
    <property type="match status" value="1"/>
</dbReference>
<dbReference type="SUPFAM" id="SSF51230">
    <property type="entry name" value="Single hybrid motif"/>
    <property type="match status" value="1"/>
</dbReference>
<dbReference type="InterPro" id="IPR050856">
    <property type="entry name" value="Biotin_carboxylase_complex"/>
</dbReference>
<sequence length="668" mass="74777">MVEKRLQKLLIANRGEIACRIMKTAQRMGIRTVAIYSEVDQKAVHVASADEAYCVGPASASESYLSVSKIIEIAKRAQVDAIHPGYGFLSENPEFADACEKAGIRFVGPSPTSIRSMGSKSLAKEIAKKAGLPVIPGFHGKDQSETLLLKEAQRMGFPLIIKAALGGGGKGMRIVETVEAFSEALLSCRREAKSAFGDETVLLEKYISSPRHVEVQIFGDTFGNIIHLFERDCSLQRRHQKILEEAPAFGLSEELLSRMREAAMKLAESVEYVGAGTVEFLVDQNGEFYFMEMNTRLQVEHPVTEEITGVDLVEWQIRVSQGEKLPPQSEIKCQGHAIEVRLYAEDPGKNFLPQTGTISVFDEALPDARIDSGVKRESQISSYYDPMIAKLTVKGRDRETAFQKTKIALASWRIGGLKTNQEFLLNLIQDARVLEGSHDVGLLDRAGDEFLESHSDLSPFNLAAALFFLFSPNSKISSPWDQKEGWTIQGYQPQAIKMKNGSQEEILLMATYFQDGWDFEKFGKVSYVWEKAGEGLWYLQISFNGETHRVSLFEKEGVCTVFFQGLTHTYTLCFPWETEVVLQETEHHLRAPMTSKVIDIRVQENDEVVRGEPLVILEAMKMEHAIRASQLAHVKRIFYKIGDIVEEGAELIELEPLEEKVHVMAQAS</sequence>
<dbReference type="InterPro" id="IPR011764">
    <property type="entry name" value="Biotin_carboxylation_dom"/>
</dbReference>
<feature type="domain" description="Lipoyl-binding" evidence="7">
    <location>
        <begin position="579"/>
        <end position="655"/>
    </location>
</feature>
<evidence type="ECO:0000256" key="6">
    <source>
        <dbReference type="PROSITE-ProRule" id="PRU00409"/>
    </source>
</evidence>
<evidence type="ECO:0000313" key="10">
    <source>
        <dbReference type="EMBL" id="WVX66898.1"/>
    </source>
</evidence>
<proteinExistence type="predicted"/>
<feature type="domain" description="ATP-grasp" evidence="8">
    <location>
        <begin position="124"/>
        <end position="321"/>
    </location>
</feature>
<evidence type="ECO:0000256" key="4">
    <source>
        <dbReference type="ARBA" id="ARBA00022840"/>
    </source>
</evidence>
<dbReference type="InterPro" id="IPR001882">
    <property type="entry name" value="Biotin_BS"/>
</dbReference>
<evidence type="ECO:0000259" key="7">
    <source>
        <dbReference type="PROSITE" id="PS50968"/>
    </source>
</evidence>
<dbReference type="Gene3D" id="2.40.50.100">
    <property type="match status" value="1"/>
</dbReference>
<dbReference type="InterPro" id="IPR016185">
    <property type="entry name" value="PreATP-grasp_dom_sf"/>
</dbReference>
<dbReference type="PROSITE" id="PS00188">
    <property type="entry name" value="BIOTIN"/>
    <property type="match status" value="1"/>
</dbReference>
<evidence type="ECO:0000259" key="8">
    <source>
        <dbReference type="PROSITE" id="PS50975"/>
    </source>
</evidence>
<dbReference type="SUPFAM" id="SSF51246">
    <property type="entry name" value="Rudiment single hybrid motif"/>
    <property type="match status" value="1"/>
</dbReference>
<reference evidence="10 11" key="1">
    <citation type="journal article" date="2024" name="Environ. Microbiol.">
        <title>Novel evolutionary insights on the interactions of the Holosporales (Alphaproteobacteria) with eukaryotic hosts from comparative genomics.</title>
        <authorList>
            <person name="Giovannini M."/>
            <person name="Petroni G."/>
            <person name="Castelli M."/>
        </authorList>
    </citation>
    <scope>NUCLEOTIDE SEQUENCE [LARGE SCALE GENOMIC DNA]</scope>
    <source>
        <strain evidence="10 11">US_Bl 15I1</strain>
    </source>
</reference>
<dbReference type="InterPro" id="IPR005479">
    <property type="entry name" value="CPAse_ATP-bd"/>
</dbReference>
<dbReference type="Gene3D" id="3.30.470.20">
    <property type="entry name" value="ATP-grasp fold, B domain"/>
    <property type="match status" value="1"/>
</dbReference>
<dbReference type="Pfam" id="PF00289">
    <property type="entry name" value="Biotin_carb_N"/>
    <property type="match status" value="1"/>
</dbReference>
<dbReference type="InterPro" id="IPR005482">
    <property type="entry name" value="Biotin_COase_C"/>
</dbReference>
<dbReference type="SUPFAM" id="SSF52440">
    <property type="entry name" value="PreATP-grasp domain"/>
    <property type="match status" value="1"/>
</dbReference>
<accession>A0ABZ2C5F6</accession>
<keyword evidence="3 6" id="KW-0547">Nucleotide-binding</keyword>